<dbReference type="GO" id="GO:0016757">
    <property type="term" value="F:glycosyltransferase activity"/>
    <property type="evidence" value="ECO:0007669"/>
    <property type="project" value="UniProtKB-KW"/>
</dbReference>
<dbReference type="SUPFAM" id="SSF53756">
    <property type="entry name" value="UDP-Glycosyltransferase/glycogen phosphorylase"/>
    <property type="match status" value="1"/>
</dbReference>
<dbReference type="Pfam" id="PF00534">
    <property type="entry name" value="Glycos_transf_1"/>
    <property type="match status" value="1"/>
</dbReference>
<dbReference type="InterPro" id="IPR001296">
    <property type="entry name" value="Glyco_trans_1"/>
</dbReference>
<proteinExistence type="predicted"/>
<reference evidence="2 3" key="1">
    <citation type="submission" date="2023-10" db="EMBL/GenBank/DDBJ databases">
        <title>Rubellicoccus peritrichatus gen. nov., sp. nov., isolated from an algae of coral reef tank.</title>
        <authorList>
            <person name="Luo J."/>
        </authorList>
    </citation>
    <scope>NUCLEOTIDE SEQUENCE [LARGE SCALE GENOMIC DNA]</scope>
    <source>
        <strain evidence="2 3">CR14</strain>
    </source>
</reference>
<protein>
    <submittedName>
        <fullName evidence="2">Glycosyltransferase family 4 protein</fullName>
        <ecNumber evidence="2">2.4.-.-</ecNumber>
    </submittedName>
</protein>
<dbReference type="CDD" id="cd03801">
    <property type="entry name" value="GT4_PimA-like"/>
    <property type="match status" value="1"/>
</dbReference>
<dbReference type="PANTHER" id="PTHR45947">
    <property type="entry name" value="SULFOQUINOVOSYL TRANSFERASE SQD2"/>
    <property type="match status" value="1"/>
</dbReference>
<dbReference type="KEGG" id="puo:RZN69_19465"/>
<accession>A0AAQ3QR06</accession>
<dbReference type="PANTHER" id="PTHR45947:SF3">
    <property type="entry name" value="SULFOQUINOVOSYL TRANSFERASE SQD2"/>
    <property type="match status" value="1"/>
</dbReference>
<dbReference type="AlphaFoldDB" id="A0AAQ3QR06"/>
<feature type="domain" description="Glycosyl transferase family 1" evidence="1">
    <location>
        <begin position="205"/>
        <end position="369"/>
    </location>
</feature>
<name>A0AAQ3QR06_9BACT</name>
<dbReference type="Proteomes" id="UP001304300">
    <property type="component" value="Chromosome"/>
</dbReference>
<sequence length="447" mass="48980">MPKAHYIFALPEWLPKLGGLATFYVQLGKLFCEQGIEVTVLVAQKDLDTSGWPGLRIVNLEKAKNQWRGELSKFLPEDWSLSSYALAHGFAIRDWLIANTKADDKNIVFAAEFLGYASILCDEKLPPIIVTAHGSIGQMEKNSQEQLGAGDIDFIRSLESESLLRADVATAYSPSNAKEWTKALRQEITFVPPPFILPGRLEKQSSGKEIKGIVVGRLQDWKGAIVLAQALEKLPDTLPLSIDWIGADTQSSPKGESMAKWLESEFPKVWARRFNWLGPLPRNEVAQRQSEADFALIPSNWDTLNFTALEAMSAGTPVIISTAAGASYLVESGHNGFVFPAGDADALNKILMQLTNEPSTLIDCGIKARSTMEAQFKPDEIVRRYSELAENAKEAAANPLAYLRKGGTATALSSIIDTLSSGNDLPKRGGRELFSALTQKLGNRIGF</sequence>
<evidence type="ECO:0000313" key="3">
    <source>
        <dbReference type="Proteomes" id="UP001304300"/>
    </source>
</evidence>
<dbReference type="RefSeq" id="WP_317833013.1">
    <property type="nucleotide sequence ID" value="NZ_CP136920.1"/>
</dbReference>
<keyword evidence="2" id="KW-0808">Transferase</keyword>
<dbReference type="Gene3D" id="3.40.50.2000">
    <property type="entry name" value="Glycogen Phosphorylase B"/>
    <property type="match status" value="2"/>
</dbReference>
<dbReference type="EMBL" id="CP136920">
    <property type="protein sequence ID" value="WOO40808.1"/>
    <property type="molecule type" value="Genomic_DNA"/>
</dbReference>
<dbReference type="InterPro" id="IPR050194">
    <property type="entry name" value="Glycosyltransferase_grp1"/>
</dbReference>
<keyword evidence="2" id="KW-0328">Glycosyltransferase</keyword>
<keyword evidence="3" id="KW-1185">Reference proteome</keyword>
<gene>
    <name evidence="2" type="ORF">RZN69_19465</name>
</gene>
<evidence type="ECO:0000313" key="2">
    <source>
        <dbReference type="EMBL" id="WOO40808.1"/>
    </source>
</evidence>
<organism evidence="2 3">
    <name type="scientific">Rubellicoccus peritrichatus</name>
    <dbReference type="NCBI Taxonomy" id="3080537"/>
    <lineage>
        <taxon>Bacteria</taxon>
        <taxon>Pseudomonadati</taxon>
        <taxon>Verrucomicrobiota</taxon>
        <taxon>Opitutia</taxon>
        <taxon>Puniceicoccales</taxon>
        <taxon>Cerasicoccaceae</taxon>
        <taxon>Rubellicoccus</taxon>
    </lineage>
</organism>
<evidence type="ECO:0000259" key="1">
    <source>
        <dbReference type="Pfam" id="PF00534"/>
    </source>
</evidence>
<dbReference type="EC" id="2.4.-.-" evidence="2"/>